<comment type="caution">
    <text evidence="2">The sequence shown here is derived from an EMBL/GenBank/DDBJ whole genome shotgun (WGS) entry which is preliminary data.</text>
</comment>
<dbReference type="AlphaFoldDB" id="A0A139XFL0"/>
<evidence type="ECO:0000313" key="3">
    <source>
        <dbReference type="Proteomes" id="UP000076925"/>
    </source>
</evidence>
<dbReference type="SUPFAM" id="SSF141571">
    <property type="entry name" value="Pentapeptide repeat-like"/>
    <property type="match status" value="1"/>
</dbReference>
<gene>
    <name evidence="2" type="ORF">WA1_10490</name>
</gene>
<name>A0A139XFL0_9CYAN</name>
<dbReference type="InterPro" id="IPR024983">
    <property type="entry name" value="CHAT_dom"/>
</dbReference>
<dbReference type="EMBL" id="ANNX02000013">
    <property type="protein sequence ID" value="KYC43485.1"/>
    <property type="molecule type" value="Genomic_DNA"/>
</dbReference>
<dbReference type="RefSeq" id="WP_017743959.1">
    <property type="nucleotide sequence ID" value="NZ_KQ976354.1"/>
</dbReference>
<dbReference type="Pfam" id="PF00805">
    <property type="entry name" value="Pentapeptide"/>
    <property type="match status" value="2"/>
</dbReference>
<evidence type="ECO:0000259" key="1">
    <source>
        <dbReference type="Pfam" id="PF12770"/>
    </source>
</evidence>
<dbReference type="PANTHER" id="PTHR14136">
    <property type="entry name" value="BTB_POZ DOMAIN-CONTAINING PROTEIN KCTD9"/>
    <property type="match status" value="1"/>
</dbReference>
<organism evidence="2 3">
    <name type="scientific">Scytonema hofmannii PCC 7110</name>
    <dbReference type="NCBI Taxonomy" id="128403"/>
    <lineage>
        <taxon>Bacteria</taxon>
        <taxon>Bacillati</taxon>
        <taxon>Cyanobacteriota</taxon>
        <taxon>Cyanophyceae</taxon>
        <taxon>Nostocales</taxon>
        <taxon>Scytonemataceae</taxon>
        <taxon>Scytonema</taxon>
    </lineage>
</organism>
<protein>
    <recommendedName>
        <fullName evidence="1">CHAT domain-containing protein</fullName>
    </recommendedName>
</protein>
<evidence type="ECO:0000313" key="2">
    <source>
        <dbReference type="EMBL" id="KYC43485.1"/>
    </source>
</evidence>
<sequence>MTQPLTPEELTQLFQTIEGESTGKLSELAKVAGLNLAQDYIGADLSSEDLSEDNLSNANFRDANLSHANLSESDLNSAVLSNANLHDADLSNANLSNANLSYADLSSANLSGANLFHANLDNTNLSNANLSNVNLKGASLLRAKNLITANLVDAVLNTTTFGLSQKEMLDLKQRGAIIEDVTVEDVTVSPVKVLEKSESSTYNLNNANLNQPRRILLLSANPTDSSQLRLSEEMREIKEGLKRSTMRDQYSIVTAEAVRYIDIHRVLLQYEPYIIHFSGHGTQEKGLVFEDELGQTRLVSAEALADLFQLFADQVECVVLNTCYSETQAHAIAKHIKYVIGMSAEIRDTDAIKFSIGFYDALWSGKTVDFAYKLGCSLMKIADFPANVAPTLITNSRISSSPIPLRNQNQQTSYLGKTILLQRPNSNKTENSSLVCQNIGDLNSEENDSNIEFLLMKIHVEPVDSQKVNLYIIANFSEQRIEVNGVTIWFGLKRGQLKLYLKNGIIPIESIDTSQFVNCQVDLARGTENDICWIFQANTTQTDTLKCLINRIKLGTVVKSMQQTTSQQPVDAEDSTICSIKATFEATSITDFCITEIENENEQKNSLLGLFRNKKKKAFAERLILLNYLKPRLKPCIVQAEFNV</sequence>
<dbReference type="PANTHER" id="PTHR14136:SF17">
    <property type="entry name" value="BTB_POZ DOMAIN-CONTAINING PROTEIN KCTD9"/>
    <property type="match status" value="1"/>
</dbReference>
<dbReference type="Gene3D" id="2.160.20.80">
    <property type="entry name" value="E3 ubiquitin-protein ligase SopA"/>
    <property type="match status" value="1"/>
</dbReference>
<dbReference type="InterPro" id="IPR001646">
    <property type="entry name" value="5peptide_repeat"/>
</dbReference>
<dbReference type="Pfam" id="PF12770">
    <property type="entry name" value="CHAT"/>
    <property type="match status" value="1"/>
</dbReference>
<dbReference type="STRING" id="128403.WA1_10490"/>
<accession>A0A139XFL0</accession>
<proteinExistence type="predicted"/>
<feature type="domain" description="CHAT" evidence="1">
    <location>
        <begin position="203"/>
        <end position="366"/>
    </location>
</feature>
<reference evidence="2 3" key="1">
    <citation type="journal article" date="2013" name="Genome Biol. Evol.">
        <title>Genomes of Stigonematalean cyanobacteria (subsection V) and the evolution of oxygenic photosynthesis from prokaryotes to plastids.</title>
        <authorList>
            <person name="Dagan T."/>
            <person name="Roettger M."/>
            <person name="Stucken K."/>
            <person name="Landan G."/>
            <person name="Koch R."/>
            <person name="Major P."/>
            <person name="Gould S.B."/>
            <person name="Goremykin V.V."/>
            <person name="Rippka R."/>
            <person name="Tandeau de Marsac N."/>
            <person name="Gugger M."/>
            <person name="Lockhart P.J."/>
            <person name="Allen J.F."/>
            <person name="Brune I."/>
            <person name="Maus I."/>
            <person name="Puhler A."/>
            <person name="Martin W.F."/>
        </authorList>
    </citation>
    <scope>NUCLEOTIDE SEQUENCE [LARGE SCALE GENOMIC DNA]</scope>
    <source>
        <strain evidence="2 3">PCC 7110</strain>
    </source>
</reference>
<keyword evidence="3" id="KW-1185">Reference proteome</keyword>
<dbReference type="InterPro" id="IPR051082">
    <property type="entry name" value="Pentapeptide-BTB/POZ_domain"/>
</dbReference>
<dbReference type="OrthoDB" id="149072at2"/>
<dbReference type="Proteomes" id="UP000076925">
    <property type="component" value="Unassembled WGS sequence"/>
</dbReference>